<dbReference type="Gene3D" id="3.40.50.300">
    <property type="entry name" value="P-loop containing nucleotide triphosphate hydrolases"/>
    <property type="match status" value="1"/>
</dbReference>
<dbReference type="Proteomes" id="UP000184387">
    <property type="component" value="Unassembled WGS sequence"/>
</dbReference>
<dbReference type="Pfam" id="PF00005">
    <property type="entry name" value="ABC_tran"/>
    <property type="match status" value="1"/>
</dbReference>
<evidence type="ECO:0000313" key="5">
    <source>
        <dbReference type="EMBL" id="SHJ39584.1"/>
    </source>
</evidence>
<keyword evidence="3 5" id="KW-0067">ATP-binding</keyword>
<reference evidence="5 6" key="1">
    <citation type="submission" date="2016-11" db="EMBL/GenBank/DDBJ databases">
        <authorList>
            <person name="Jaros S."/>
            <person name="Januszkiewicz K."/>
            <person name="Wedrychowicz H."/>
        </authorList>
    </citation>
    <scope>NUCLEOTIDE SEQUENCE [LARGE SCALE GENOMIC DNA]</scope>
    <source>
        <strain evidence="5 6">DSM 14916</strain>
    </source>
</reference>
<gene>
    <name evidence="5" type="ORF">SAMN02745194_02456</name>
</gene>
<dbReference type="GO" id="GO:0005524">
    <property type="term" value="F:ATP binding"/>
    <property type="evidence" value="ECO:0007669"/>
    <property type="project" value="UniProtKB-KW"/>
</dbReference>
<dbReference type="OrthoDB" id="9780942at2"/>
<evidence type="ECO:0000256" key="2">
    <source>
        <dbReference type="ARBA" id="ARBA00022741"/>
    </source>
</evidence>
<evidence type="ECO:0000259" key="4">
    <source>
        <dbReference type="PROSITE" id="PS50893"/>
    </source>
</evidence>
<dbReference type="SMART" id="SM00382">
    <property type="entry name" value="AAA"/>
    <property type="match status" value="1"/>
</dbReference>
<evidence type="ECO:0000256" key="3">
    <source>
        <dbReference type="ARBA" id="ARBA00022840"/>
    </source>
</evidence>
<dbReference type="InterPro" id="IPR032823">
    <property type="entry name" value="BCA_ABC_TP_C"/>
</dbReference>
<dbReference type="InterPro" id="IPR003593">
    <property type="entry name" value="AAA+_ATPase"/>
</dbReference>
<keyword evidence="6" id="KW-1185">Reference proteome</keyword>
<dbReference type="STRING" id="198092.SAMN02745194_02456"/>
<dbReference type="GO" id="GO:0016887">
    <property type="term" value="F:ATP hydrolysis activity"/>
    <property type="evidence" value="ECO:0007669"/>
    <property type="project" value="InterPro"/>
</dbReference>
<dbReference type="InterPro" id="IPR051120">
    <property type="entry name" value="ABC_AA/LPS_Transport"/>
</dbReference>
<protein>
    <submittedName>
        <fullName evidence="5">Branched-chain amino acid transport system ATP-binding protein</fullName>
    </submittedName>
</protein>
<feature type="domain" description="ABC transporter" evidence="4">
    <location>
        <begin position="5"/>
        <end position="246"/>
    </location>
</feature>
<evidence type="ECO:0000256" key="1">
    <source>
        <dbReference type="ARBA" id="ARBA00022448"/>
    </source>
</evidence>
<name>A0A1M6IYQ2_9PROT</name>
<dbReference type="PANTHER" id="PTHR45772:SF9">
    <property type="entry name" value="CONSERVED COMPONENT OF ABC TRANSPORTER FOR NATURAL AMINO ACIDS"/>
    <property type="match status" value="1"/>
</dbReference>
<evidence type="ECO:0000313" key="6">
    <source>
        <dbReference type="Proteomes" id="UP000184387"/>
    </source>
</evidence>
<dbReference type="PANTHER" id="PTHR45772">
    <property type="entry name" value="CONSERVED COMPONENT OF ABC TRANSPORTER FOR NATURAL AMINO ACIDS-RELATED"/>
    <property type="match status" value="1"/>
</dbReference>
<dbReference type="GO" id="GO:0005886">
    <property type="term" value="C:plasma membrane"/>
    <property type="evidence" value="ECO:0007669"/>
    <property type="project" value="TreeGrafter"/>
</dbReference>
<sequence length="250" mass="26923">MSAVLEVSGVSKRFGAFRALTDVTFDVREGETLGLIGPNGAGKTTLFNIITGFLRPDAGGLHYGGEAIDHLSPERRVSRGMVRTFQKSMVFPELTVRENIAMAARQRAGVGLRWGGAQRRLGAAEARVHQLIGDSGLRRSGGERMSDLSYGEQRIVDLLISLALEPRLLLLDEPTAGLAQEEAERLLQIVRHHDARTSVVLIAHDIDIVFGACDRIAVLNLGQVLCCGTPEVVRADASVRAAYLGALADS</sequence>
<dbReference type="InterPro" id="IPR003439">
    <property type="entry name" value="ABC_transporter-like_ATP-bd"/>
</dbReference>
<proteinExistence type="predicted"/>
<dbReference type="RefSeq" id="WP_073135094.1">
    <property type="nucleotide sequence ID" value="NZ_FQZF01000013.1"/>
</dbReference>
<dbReference type="SUPFAM" id="SSF52540">
    <property type="entry name" value="P-loop containing nucleoside triphosphate hydrolases"/>
    <property type="match status" value="1"/>
</dbReference>
<dbReference type="PROSITE" id="PS50893">
    <property type="entry name" value="ABC_TRANSPORTER_2"/>
    <property type="match status" value="1"/>
</dbReference>
<accession>A0A1M6IYQ2</accession>
<dbReference type="EMBL" id="FQZF01000013">
    <property type="protein sequence ID" value="SHJ39584.1"/>
    <property type="molecule type" value="Genomic_DNA"/>
</dbReference>
<organism evidence="5 6">
    <name type="scientific">Muricoccus roseus</name>
    <dbReference type="NCBI Taxonomy" id="198092"/>
    <lineage>
        <taxon>Bacteria</taxon>
        <taxon>Pseudomonadati</taxon>
        <taxon>Pseudomonadota</taxon>
        <taxon>Alphaproteobacteria</taxon>
        <taxon>Acetobacterales</taxon>
        <taxon>Roseomonadaceae</taxon>
        <taxon>Muricoccus</taxon>
    </lineage>
</organism>
<keyword evidence="1" id="KW-0813">Transport</keyword>
<dbReference type="Pfam" id="PF12399">
    <property type="entry name" value="BCA_ABC_TP_C"/>
    <property type="match status" value="1"/>
</dbReference>
<dbReference type="AlphaFoldDB" id="A0A1M6IYQ2"/>
<keyword evidence="2" id="KW-0547">Nucleotide-binding</keyword>
<dbReference type="InterPro" id="IPR027417">
    <property type="entry name" value="P-loop_NTPase"/>
</dbReference>